<dbReference type="NCBIfam" id="NF004816">
    <property type="entry name" value="PRK06170.1"/>
    <property type="match status" value="1"/>
</dbReference>
<protein>
    <submittedName>
        <fullName evidence="2">Amidase</fullName>
    </submittedName>
</protein>
<dbReference type="Gene3D" id="3.90.1300.10">
    <property type="entry name" value="Amidase signature (AS) domain"/>
    <property type="match status" value="1"/>
</dbReference>
<dbReference type="InterPro" id="IPR052739">
    <property type="entry name" value="FAAH2"/>
</dbReference>
<dbReference type="SUPFAM" id="SSF75304">
    <property type="entry name" value="Amidase signature (AS) enzymes"/>
    <property type="match status" value="1"/>
</dbReference>
<reference evidence="3" key="1">
    <citation type="submission" date="2017-05" db="EMBL/GenBank/DDBJ databases">
        <title>Complete and WGS of Bordetella genogroups.</title>
        <authorList>
            <person name="Spilker T."/>
            <person name="Lipuma J."/>
        </authorList>
    </citation>
    <scope>NUCLEOTIDE SEQUENCE [LARGE SCALE GENOMIC DNA]</scope>
    <source>
        <strain evidence="3">AU16122</strain>
    </source>
</reference>
<dbReference type="PANTHER" id="PTHR43372:SF4">
    <property type="entry name" value="FATTY-ACID AMIDE HYDROLASE 2"/>
    <property type="match status" value="1"/>
</dbReference>
<dbReference type="GO" id="GO:0012505">
    <property type="term" value="C:endomembrane system"/>
    <property type="evidence" value="ECO:0007669"/>
    <property type="project" value="TreeGrafter"/>
</dbReference>
<dbReference type="PANTHER" id="PTHR43372">
    <property type="entry name" value="FATTY-ACID AMIDE HYDROLASE"/>
    <property type="match status" value="1"/>
</dbReference>
<dbReference type="InterPro" id="IPR023631">
    <property type="entry name" value="Amidase_dom"/>
</dbReference>
<gene>
    <name evidence="2" type="ORF">CAL29_05480</name>
</gene>
<dbReference type="OrthoDB" id="8576090at2"/>
<proteinExistence type="predicted"/>
<dbReference type="EMBL" id="NEVM01000001">
    <property type="protein sequence ID" value="OZI37827.1"/>
    <property type="molecule type" value="Genomic_DNA"/>
</dbReference>
<evidence type="ECO:0000313" key="2">
    <source>
        <dbReference type="EMBL" id="OZI37827.1"/>
    </source>
</evidence>
<organism evidence="2 3">
    <name type="scientific">Bordetella genomosp. 10</name>
    <dbReference type="NCBI Taxonomy" id="1416804"/>
    <lineage>
        <taxon>Bacteria</taxon>
        <taxon>Pseudomonadati</taxon>
        <taxon>Pseudomonadota</taxon>
        <taxon>Betaproteobacteria</taxon>
        <taxon>Burkholderiales</taxon>
        <taxon>Alcaligenaceae</taxon>
        <taxon>Bordetella</taxon>
    </lineage>
</organism>
<dbReference type="InterPro" id="IPR036928">
    <property type="entry name" value="AS_sf"/>
</dbReference>
<feature type="domain" description="Amidase" evidence="1">
    <location>
        <begin position="33"/>
        <end position="310"/>
    </location>
</feature>
<dbReference type="Pfam" id="PF01425">
    <property type="entry name" value="Amidase"/>
    <property type="match status" value="2"/>
</dbReference>
<evidence type="ECO:0000313" key="3">
    <source>
        <dbReference type="Proteomes" id="UP000216020"/>
    </source>
</evidence>
<feature type="domain" description="Amidase" evidence="1">
    <location>
        <begin position="367"/>
        <end position="472"/>
    </location>
</feature>
<accession>A0A261SLD0</accession>
<evidence type="ECO:0000259" key="1">
    <source>
        <dbReference type="Pfam" id="PF01425"/>
    </source>
</evidence>
<dbReference type="Proteomes" id="UP000216020">
    <property type="component" value="Unassembled WGS sequence"/>
</dbReference>
<name>A0A261SLD0_9BORD</name>
<dbReference type="AlphaFoldDB" id="A0A261SLD0"/>
<sequence length="497" mass="52648">MSSAIDRLDALAYAAAHEQARALAAGETSASALLEHLLARIERHNPRLNAIIARDDAAARAAARAADAALARGERKPLLGVPVTVKENFNVAGLITSVGDPAHAGNRATQDAPAVAALREAGAVLIGKTNVPLALADLQSYNDIYGATLNPWDETRTPGGSSGGAAAAVAAGLTGLELGTDIGGSIRIPAHFTGVFGHKPTVGLVHNGGTGVPAGRQTLRDLAVAGPLARSAQDLELALQVLLNRDPLASKAWRAQLPASRHERLRDFTVLLLAQWPGQEASRSELRVHARLLDILQAAGARVLRPADLPSGLLPDLNAAHVLYRSLLGASLPPRPSLPEGVTIDGLRNLGDEDDPDAAWLRAPYLSHHEWLQKHEARLQLRNRWEAFFGAVDLVLTPVLATTAFRHDHSPKDARRTPVEYPSGTRSLRFAELFNWAGLPVLPGLPATSFPLGIDEDGLPYGAQAVGPYLEDLTPIRFAHLLERAGAIGFQAPSGLD</sequence>
<comment type="caution">
    <text evidence="2">The sequence shown here is derived from an EMBL/GenBank/DDBJ whole genome shotgun (WGS) entry which is preliminary data.</text>
</comment>
<keyword evidence="3" id="KW-1185">Reference proteome</keyword>